<comment type="caution">
    <text evidence="2">The sequence shown here is derived from an EMBL/GenBank/DDBJ whole genome shotgun (WGS) entry which is preliminary data.</text>
</comment>
<evidence type="ECO:0000313" key="2">
    <source>
        <dbReference type="EMBL" id="GBN28915.1"/>
    </source>
</evidence>
<dbReference type="EMBL" id="BGPR01007709">
    <property type="protein sequence ID" value="GBN28915.1"/>
    <property type="molecule type" value="Genomic_DNA"/>
</dbReference>
<gene>
    <name evidence="2" type="ORF">AVEN_186697_1</name>
</gene>
<organism evidence="2 3">
    <name type="scientific">Araneus ventricosus</name>
    <name type="common">Orbweaver spider</name>
    <name type="synonym">Epeira ventricosa</name>
    <dbReference type="NCBI Taxonomy" id="182803"/>
    <lineage>
        <taxon>Eukaryota</taxon>
        <taxon>Metazoa</taxon>
        <taxon>Ecdysozoa</taxon>
        <taxon>Arthropoda</taxon>
        <taxon>Chelicerata</taxon>
        <taxon>Arachnida</taxon>
        <taxon>Araneae</taxon>
        <taxon>Araneomorphae</taxon>
        <taxon>Entelegynae</taxon>
        <taxon>Araneoidea</taxon>
        <taxon>Araneidae</taxon>
        <taxon>Araneus</taxon>
    </lineage>
</organism>
<name>A0A4Y2MP45_ARAVE</name>
<dbReference type="Proteomes" id="UP000499080">
    <property type="component" value="Unassembled WGS sequence"/>
</dbReference>
<reference evidence="2 3" key="1">
    <citation type="journal article" date="2019" name="Sci. Rep.">
        <title>Orb-weaving spider Araneus ventricosus genome elucidates the spidroin gene catalogue.</title>
        <authorList>
            <person name="Kono N."/>
            <person name="Nakamura H."/>
            <person name="Ohtoshi R."/>
            <person name="Moran D.A.P."/>
            <person name="Shinohara A."/>
            <person name="Yoshida Y."/>
            <person name="Fujiwara M."/>
            <person name="Mori M."/>
            <person name="Tomita M."/>
            <person name="Arakawa K."/>
        </authorList>
    </citation>
    <scope>NUCLEOTIDE SEQUENCE [LARGE SCALE GENOMIC DNA]</scope>
</reference>
<protein>
    <submittedName>
        <fullName evidence="2">Uncharacterized protein</fullName>
    </submittedName>
</protein>
<evidence type="ECO:0000313" key="3">
    <source>
        <dbReference type="Proteomes" id="UP000499080"/>
    </source>
</evidence>
<sequence length="84" mass="8985">MATAHPLPQEVSSDIGVKVTQSHTTTVPTGEARTRVLIQQLLIHVLVVFPGGRVSTEKQPHTHKSTLQADAVLQDCSGNQCASM</sequence>
<feature type="compositionally biased region" description="Polar residues" evidence="1">
    <location>
        <begin position="19"/>
        <end position="28"/>
    </location>
</feature>
<dbReference type="AlphaFoldDB" id="A0A4Y2MP45"/>
<accession>A0A4Y2MP45</accession>
<feature type="region of interest" description="Disordered" evidence="1">
    <location>
        <begin position="1"/>
        <end position="28"/>
    </location>
</feature>
<proteinExistence type="predicted"/>
<keyword evidence="3" id="KW-1185">Reference proteome</keyword>
<evidence type="ECO:0000256" key="1">
    <source>
        <dbReference type="SAM" id="MobiDB-lite"/>
    </source>
</evidence>